<keyword evidence="3" id="KW-1185">Reference proteome</keyword>
<dbReference type="EMBL" id="AYXG01000043">
    <property type="protein sequence ID" value="EWC63438.1"/>
    <property type="molecule type" value="Genomic_DNA"/>
</dbReference>
<keyword evidence="1" id="KW-1133">Transmembrane helix</keyword>
<reference evidence="2 3" key="1">
    <citation type="journal article" date="2014" name="Genome Announc.">
        <title>Draft Genome Sequence of the Antitrypanosomally Active Sponge-Associated Bacterium Actinokineospora sp. Strain EG49.</title>
        <authorList>
            <person name="Harjes J."/>
            <person name="Ryu T."/>
            <person name="Abdelmohsen U.R."/>
            <person name="Moitinho-Silva L."/>
            <person name="Horn H."/>
            <person name="Ravasi T."/>
            <person name="Hentschel U."/>
        </authorList>
    </citation>
    <scope>NUCLEOTIDE SEQUENCE [LARGE SCALE GENOMIC DNA]</scope>
    <source>
        <strain evidence="2 3">EG49</strain>
    </source>
</reference>
<proteinExistence type="predicted"/>
<dbReference type="PATRIC" id="fig|909613.9.peg.1132"/>
<dbReference type="AlphaFoldDB" id="W7ISU4"/>
<comment type="caution">
    <text evidence="2">The sequence shown here is derived from an EMBL/GenBank/DDBJ whole genome shotgun (WGS) entry which is preliminary data.</text>
</comment>
<keyword evidence="1" id="KW-0812">Transmembrane</keyword>
<evidence type="ECO:0000313" key="3">
    <source>
        <dbReference type="Proteomes" id="UP000019277"/>
    </source>
</evidence>
<feature type="transmembrane region" description="Helical" evidence="1">
    <location>
        <begin position="75"/>
        <end position="98"/>
    </location>
</feature>
<evidence type="ECO:0000313" key="2">
    <source>
        <dbReference type="EMBL" id="EWC63438.1"/>
    </source>
</evidence>
<feature type="transmembrane region" description="Helical" evidence="1">
    <location>
        <begin position="110"/>
        <end position="128"/>
    </location>
</feature>
<accession>A0A8E3BHR8</accession>
<organism evidence="2 3">
    <name type="scientific">Actinokineospora spheciospongiae</name>
    <dbReference type="NCBI Taxonomy" id="909613"/>
    <lineage>
        <taxon>Bacteria</taxon>
        <taxon>Bacillati</taxon>
        <taxon>Actinomycetota</taxon>
        <taxon>Actinomycetes</taxon>
        <taxon>Pseudonocardiales</taxon>
        <taxon>Pseudonocardiaceae</taxon>
        <taxon>Actinokineospora</taxon>
    </lineage>
</organism>
<accession>W7ISU4</accession>
<dbReference type="Proteomes" id="UP000019277">
    <property type="component" value="Unassembled WGS sequence"/>
</dbReference>
<dbReference type="STRING" id="909613.UO65_1115"/>
<keyword evidence="1" id="KW-0472">Membrane</keyword>
<gene>
    <name evidence="2" type="ORF">UO65_1115</name>
</gene>
<protein>
    <submittedName>
        <fullName evidence="2">Uncharacterized protein</fullName>
    </submittedName>
</protein>
<evidence type="ECO:0000256" key="1">
    <source>
        <dbReference type="SAM" id="Phobius"/>
    </source>
</evidence>
<sequence length="170" mass="17799">MPAAPPLSDREMGQPLARPKPVDTAFTLWIANAALSLIAYVVTLTLGGDALREAARDSARASGGGGLSEADIDTAVTAGLVFSGVIAVAFFALYLLFAFKMRAGRNWARITLTVLGALGLISGLFSLLGGGLDAVSLVLNIIQIALIGTAIFMMWQKEATHYFEAAKRTG</sequence>
<feature type="transmembrane region" description="Helical" evidence="1">
    <location>
        <begin position="21"/>
        <end position="42"/>
    </location>
</feature>
<feature type="transmembrane region" description="Helical" evidence="1">
    <location>
        <begin position="134"/>
        <end position="155"/>
    </location>
</feature>
<name>W7ISU4_9PSEU</name>
<dbReference type="eggNOG" id="COG1716">
    <property type="taxonomic scope" value="Bacteria"/>
</dbReference>